<sequence length="258" mass="29413">MVLHYKNIPVFYTESGQGQPVVLLHGFLEHSGIWAELVLNLAKKHKVVCIDLLGHGQTGCLGYIHTMEDMAEQVHYVLNHLKLKQSIIIGHSMGGYVALAFAELFPNSLNGLCLMNSTALNDTLEKQKSRDRAIAAVKQNHKSFIRIAISNLFRPKNRILFSEQIKELKEEALKMSVQGIVAALEGMKIRKNRVELFQKLPLKKMLILGRKDPVLEYDSLIKQTKDTTIELVEFEDGHMSFIENKEEITYTIMHFIEK</sequence>
<organism evidence="2 3">
    <name type="scientific">Geojedonia litorea</name>
    <dbReference type="NCBI Taxonomy" id="1268269"/>
    <lineage>
        <taxon>Bacteria</taxon>
        <taxon>Pseudomonadati</taxon>
        <taxon>Bacteroidota</taxon>
        <taxon>Flavobacteriia</taxon>
        <taxon>Flavobacteriales</taxon>
        <taxon>Flavobacteriaceae</taxon>
        <taxon>Geojedonia</taxon>
    </lineage>
</organism>
<dbReference type="Gene3D" id="3.40.50.1820">
    <property type="entry name" value="alpha/beta hydrolase"/>
    <property type="match status" value="1"/>
</dbReference>
<keyword evidence="2" id="KW-0378">Hydrolase</keyword>
<name>A0ABV9N344_9FLAO</name>
<evidence type="ECO:0000313" key="2">
    <source>
        <dbReference type="EMBL" id="MFC4722717.1"/>
    </source>
</evidence>
<gene>
    <name evidence="2" type="ORF">ACFO5O_10315</name>
</gene>
<dbReference type="PANTHER" id="PTHR43798">
    <property type="entry name" value="MONOACYLGLYCEROL LIPASE"/>
    <property type="match status" value="1"/>
</dbReference>
<reference evidence="3" key="1">
    <citation type="journal article" date="2019" name="Int. J. Syst. Evol. Microbiol.">
        <title>The Global Catalogue of Microorganisms (GCM) 10K type strain sequencing project: providing services to taxonomists for standard genome sequencing and annotation.</title>
        <authorList>
            <consortium name="The Broad Institute Genomics Platform"/>
            <consortium name="The Broad Institute Genome Sequencing Center for Infectious Disease"/>
            <person name="Wu L."/>
            <person name="Ma J."/>
        </authorList>
    </citation>
    <scope>NUCLEOTIDE SEQUENCE [LARGE SCALE GENOMIC DNA]</scope>
    <source>
        <strain evidence="3">CCUG 63682</strain>
    </source>
</reference>
<comment type="caution">
    <text evidence="2">The sequence shown here is derived from an EMBL/GenBank/DDBJ whole genome shotgun (WGS) entry which is preliminary data.</text>
</comment>
<feature type="domain" description="AB hydrolase-1" evidence="1">
    <location>
        <begin position="20"/>
        <end position="244"/>
    </location>
</feature>
<dbReference type="EMBL" id="JBHSGP010000014">
    <property type="protein sequence ID" value="MFC4722717.1"/>
    <property type="molecule type" value="Genomic_DNA"/>
</dbReference>
<dbReference type="SUPFAM" id="SSF53474">
    <property type="entry name" value="alpha/beta-Hydrolases"/>
    <property type="match status" value="1"/>
</dbReference>
<dbReference type="InterPro" id="IPR029058">
    <property type="entry name" value="AB_hydrolase_fold"/>
</dbReference>
<proteinExistence type="predicted"/>
<evidence type="ECO:0000259" key="1">
    <source>
        <dbReference type="Pfam" id="PF00561"/>
    </source>
</evidence>
<dbReference type="Proteomes" id="UP001595953">
    <property type="component" value="Unassembled WGS sequence"/>
</dbReference>
<dbReference type="RefSeq" id="WP_387963464.1">
    <property type="nucleotide sequence ID" value="NZ_JBHSGP010000014.1"/>
</dbReference>
<evidence type="ECO:0000313" key="3">
    <source>
        <dbReference type="Proteomes" id="UP001595953"/>
    </source>
</evidence>
<accession>A0ABV9N344</accession>
<protein>
    <submittedName>
        <fullName evidence="2">Alpha/beta fold hydrolase</fullName>
    </submittedName>
</protein>
<dbReference type="InterPro" id="IPR050266">
    <property type="entry name" value="AB_hydrolase_sf"/>
</dbReference>
<dbReference type="InterPro" id="IPR000073">
    <property type="entry name" value="AB_hydrolase_1"/>
</dbReference>
<keyword evidence="3" id="KW-1185">Reference proteome</keyword>
<dbReference type="PRINTS" id="PR00111">
    <property type="entry name" value="ABHYDROLASE"/>
</dbReference>
<dbReference type="Pfam" id="PF00561">
    <property type="entry name" value="Abhydrolase_1"/>
    <property type="match status" value="1"/>
</dbReference>
<dbReference type="GO" id="GO:0016787">
    <property type="term" value="F:hydrolase activity"/>
    <property type="evidence" value="ECO:0007669"/>
    <property type="project" value="UniProtKB-KW"/>
</dbReference>